<feature type="disulfide bond" evidence="12">
    <location>
        <begin position="272"/>
        <end position="336"/>
    </location>
</feature>
<name>A0A9Q1BG54_HOLLE</name>
<feature type="domain" description="SRCR" evidence="14">
    <location>
        <begin position="131"/>
        <end position="235"/>
    </location>
</feature>
<feature type="disulfide bond" evidence="12">
    <location>
        <begin position="173"/>
        <end position="234"/>
    </location>
</feature>
<feature type="disulfide bond" evidence="12">
    <location>
        <begin position="160"/>
        <end position="224"/>
    </location>
</feature>
<keyword evidence="10" id="KW-0675">Receptor</keyword>
<feature type="disulfide bond" evidence="12">
    <location>
        <begin position="1981"/>
        <end position="1991"/>
    </location>
</feature>
<dbReference type="FunFam" id="3.10.250.10:FF:000001">
    <property type="entry name" value="Lysyl oxidase 4 isoform X1"/>
    <property type="match status" value="6"/>
</dbReference>
<evidence type="ECO:0000256" key="3">
    <source>
        <dbReference type="ARBA" id="ARBA00022525"/>
    </source>
</evidence>
<comment type="caution">
    <text evidence="15">The sequence shown here is derived from an EMBL/GenBank/DDBJ whole genome shotgun (WGS) entry which is preliminary data.</text>
</comment>
<dbReference type="SUPFAM" id="SSF56487">
    <property type="entry name" value="SRCR-like"/>
    <property type="match status" value="21"/>
</dbReference>
<evidence type="ECO:0000256" key="1">
    <source>
        <dbReference type="ARBA" id="ARBA00004167"/>
    </source>
</evidence>
<comment type="subcellular location">
    <subcellularLocation>
        <location evidence="1">Membrane</location>
        <topology evidence="1">Single-pass membrane protein</topology>
    </subcellularLocation>
    <subcellularLocation>
        <location evidence="2">Secreted</location>
    </subcellularLocation>
</comment>
<dbReference type="EMBL" id="JAIZAY010000019">
    <property type="protein sequence ID" value="KAJ8024004.1"/>
    <property type="molecule type" value="Genomic_DNA"/>
</dbReference>
<feature type="disulfide bond" evidence="12">
    <location>
        <begin position="204"/>
        <end position="214"/>
    </location>
</feature>
<feature type="disulfide bond" evidence="12">
    <location>
        <begin position="1752"/>
        <end position="1762"/>
    </location>
</feature>
<feature type="domain" description="SRCR" evidence="14">
    <location>
        <begin position="1251"/>
        <end position="1351"/>
    </location>
</feature>
<feature type="domain" description="SRCR" evidence="14">
    <location>
        <begin position="1033"/>
        <end position="1132"/>
    </location>
</feature>
<feature type="domain" description="SRCR" evidence="14">
    <location>
        <begin position="1143"/>
        <end position="1243"/>
    </location>
</feature>
<feature type="disulfide bond" evidence="12">
    <location>
        <begin position="2161"/>
        <end position="2222"/>
    </location>
</feature>
<evidence type="ECO:0000259" key="14">
    <source>
        <dbReference type="PROSITE" id="PS50287"/>
    </source>
</evidence>
<feature type="domain" description="SRCR" evidence="14">
    <location>
        <begin position="2019"/>
        <end position="2117"/>
    </location>
</feature>
<evidence type="ECO:0000256" key="11">
    <source>
        <dbReference type="ARBA" id="ARBA00023180"/>
    </source>
</evidence>
<feature type="disulfide bond" evidence="12">
    <location>
        <begin position="1320"/>
        <end position="1330"/>
    </location>
</feature>
<reference evidence="15" key="1">
    <citation type="submission" date="2021-10" db="EMBL/GenBank/DDBJ databases">
        <title>Tropical sea cucumber genome reveals ecological adaptation and Cuvierian tubules defense mechanism.</title>
        <authorList>
            <person name="Chen T."/>
        </authorList>
    </citation>
    <scope>NUCLEOTIDE SEQUENCE</scope>
    <source>
        <strain evidence="15">Nanhai2018</strain>
        <tissue evidence="15">Muscle</tissue>
    </source>
</reference>
<feature type="disulfide bond" evidence="12">
    <location>
        <begin position="1426"/>
        <end position="1436"/>
    </location>
</feature>
<keyword evidence="16" id="KW-1185">Reference proteome</keyword>
<protein>
    <submittedName>
        <fullName evidence="15">Deleted in malignant brain tumors 1 protein</fullName>
    </submittedName>
</protein>
<dbReference type="InterPro" id="IPR036772">
    <property type="entry name" value="SRCR-like_dom_sf"/>
</dbReference>
<evidence type="ECO:0000256" key="8">
    <source>
        <dbReference type="ARBA" id="ARBA00023136"/>
    </source>
</evidence>
<feature type="disulfide bond" evidence="12">
    <location>
        <begin position="499"/>
        <end position="563"/>
    </location>
</feature>
<evidence type="ECO:0000256" key="6">
    <source>
        <dbReference type="ARBA" id="ARBA00022737"/>
    </source>
</evidence>
<feature type="domain" description="SRCR" evidence="14">
    <location>
        <begin position="359"/>
        <end position="461"/>
    </location>
</feature>
<feature type="disulfide bond" evidence="12">
    <location>
        <begin position="1950"/>
        <end position="2011"/>
    </location>
</feature>
<dbReference type="GO" id="GO:0016020">
    <property type="term" value="C:membrane"/>
    <property type="evidence" value="ECO:0007669"/>
    <property type="project" value="UniProtKB-SubCell"/>
</dbReference>
<dbReference type="Gene3D" id="3.10.250.10">
    <property type="entry name" value="SRCR-like domain"/>
    <property type="match status" value="21"/>
</dbReference>
<feature type="disulfide bond" evidence="12">
    <location>
        <begin position="883"/>
        <end position="893"/>
    </location>
</feature>
<feature type="disulfide bond" evidence="12">
    <location>
        <begin position="949"/>
        <end position="1013"/>
    </location>
</feature>
<feature type="disulfide bond" evidence="12">
    <location>
        <begin position="1937"/>
        <end position="2001"/>
    </location>
</feature>
<feature type="disulfide bond" evidence="12">
    <location>
        <begin position="1873"/>
        <end position="1883"/>
    </location>
</feature>
<feature type="disulfide bond" evidence="12">
    <location>
        <begin position="92"/>
        <end position="102"/>
    </location>
</feature>
<feature type="domain" description="SRCR" evidence="14">
    <location>
        <begin position="810"/>
        <end position="914"/>
    </location>
</feature>
<evidence type="ECO:0000313" key="16">
    <source>
        <dbReference type="Proteomes" id="UP001152320"/>
    </source>
</evidence>
<feature type="disulfide bond" evidence="12">
    <location>
        <begin position="771"/>
        <end position="781"/>
    </location>
</feature>
<feature type="disulfide bond" evidence="12">
    <location>
        <begin position="1534"/>
        <end position="1544"/>
    </location>
</feature>
<dbReference type="PROSITE" id="PS50287">
    <property type="entry name" value="SRCR_2"/>
    <property type="match status" value="21"/>
</dbReference>
<evidence type="ECO:0000256" key="10">
    <source>
        <dbReference type="ARBA" id="ARBA00023170"/>
    </source>
</evidence>
<dbReference type="FunFam" id="3.10.250.10:FF:000016">
    <property type="entry name" value="Scavenger receptor cysteine-rich protein type 12"/>
    <property type="match status" value="4"/>
</dbReference>
<keyword evidence="9 12" id="KW-1015">Disulfide bond</keyword>
<proteinExistence type="predicted"/>
<feature type="disulfide bond" evidence="12">
    <location>
        <begin position="655"/>
        <end position="665"/>
    </location>
</feature>
<feature type="disulfide bond" evidence="12">
    <location>
        <begin position="1101"/>
        <end position="1111"/>
    </location>
</feature>
<keyword evidence="3" id="KW-0964">Secreted</keyword>
<evidence type="ECO:0000256" key="5">
    <source>
        <dbReference type="ARBA" id="ARBA00022729"/>
    </source>
</evidence>
<feature type="domain" description="SRCR" evidence="14">
    <location>
        <begin position="243"/>
        <end position="347"/>
    </location>
</feature>
<dbReference type="Pfam" id="PF00530">
    <property type="entry name" value="SRCR"/>
    <property type="match status" value="21"/>
</dbReference>
<dbReference type="PRINTS" id="PR00258">
    <property type="entry name" value="SPERACTRCPTR"/>
</dbReference>
<feature type="domain" description="SRCR" evidence="14">
    <location>
        <begin position="470"/>
        <end position="574"/>
    </location>
</feature>
<dbReference type="OrthoDB" id="411811at2759"/>
<dbReference type="FunFam" id="3.10.250.10:FF:000005">
    <property type="entry name" value="Neurotrypsin isoform A"/>
    <property type="match status" value="1"/>
</dbReference>
<feature type="disulfide bond" evidence="12">
    <location>
        <begin position="2148"/>
        <end position="2212"/>
    </location>
</feature>
<feature type="domain" description="SRCR" evidence="14">
    <location>
        <begin position="1681"/>
        <end position="1783"/>
    </location>
</feature>
<evidence type="ECO:0000313" key="15">
    <source>
        <dbReference type="EMBL" id="KAJ8024004.1"/>
    </source>
</evidence>
<feature type="chain" id="PRO_5040431573" evidence="13">
    <location>
        <begin position="18"/>
        <end position="2323"/>
    </location>
</feature>
<feature type="disulfide bond" evidence="12">
    <location>
        <begin position="316"/>
        <end position="326"/>
    </location>
</feature>
<dbReference type="Proteomes" id="UP001152320">
    <property type="component" value="Chromosome 19"/>
</dbReference>
<feature type="domain" description="SRCR" evidence="14">
    <location>
        <begin position="1800"/>
        <end position="1903"/>
    </location>
</feature>
<dbReference type="PANTHER" id="PTHR19331">
    <property type="entry name" value="SCAVENGER RECEPTOR DOMAIN-CONTAINING"/>
    <property type="match status" value="1"/>
</dbReference>
<feature type="disulfide bond" evidence="12">
    <location>
        <begin position="2292"/>
        <end position="2302"/>
    </location>
</feature>
<dbReference type="GO" id="GO:0005576">
    <property type="term" value="C:extracellular region"/>
    <property type="evidence" value="ECO:0007669"/>
    <property type="project" value="UniProtKB-SubCell"/>
</dbReference>
<feature type="disulfide bond" evidence="12">
    <location>
        <begin position="2086"/>
        <end position="2096"/>
    </location>
</feature>
<feature type="disulfide bond" evidence="12">
    <location>
        <begin position="1276"/>
        <end position="1340"/>
    </location>
</feature>
<evidence type="ECO:0000256" key="4">
    <source>
        <dbReference type="ARBA" id="ARBA00022692"/>
    </source>
</evidence>
<comment type="caution">
    <text evidence="12">Lacks conserved residue(s) required for the propagation of feature annotation.</text>
</comment>
<organism evidence="15 16">
    <name type="scientific">Holothuria leucospilota</name>
    <name type="common">Black long sea cucumber</name>
    <name type="synonym">Mertensiothuria leucospilota</name>
    <dbReference type="NCBI Taxonomy" id="206669"/>
    <lineage>
        <taxon>Eukaryota</taxon>
        <taxon>Metazoa</taxon>
        <taxon>Echinodermata</taxon>
        <taxon>Eleutherozoa</taxon>
        <taxon>Echinozoa</taxon>
        <taxon>Holothuroidea</taxon>
        <taxon>Aspidochirotacea</taxon>
        <taxon>Aspidochirotida</taxon>
        <taxon>Holothuriidae</taxon>
        <taxon>Holothuria</taxon>
    </lineage>
</organism>
<keyword evidence="5 13" id="KW-0732">Signal</keyword>
<feature type="disulfide bond" evidence="12">
    <location>
        <begin position="993"/>
        <end position="1003"/>
    </location>
</feature>
<accession>A0A9Q1BG54</accession>
<feature type="disulfide bond" evidence="12">
    <location>
        <begin position="624"/>
        <end position="685"/>
    </location>
</feature>
<dbReference type="FunFam" id="3.10.250.10:FF:000026">
    <property type="entry name" value="Tequila, isoform D"/>
    <property type="match status" value="1"/>
</dbReference>
<feature type="disulfide bond" evidence="12">
    <location>
        <begin position="1168"/>
        <end position="1232"/>
    </location>
</feature>
<dbReference type="InterPro" id="IPR001190">
    <property type="entry name" value="SRCR"/>
</dbReference>
<feature type="disulfide bond" evidence="12">
    <location>
        <begin position="852"/>
        <end position="913"/>
    </location>
</feature>
<keyword evidence="6" id="KW-0677">Repeat</keyword>
<feature type="disulfide bond" evidence="12">
    <location>
        <begin position="1642"/>
        <end position="1652"/>
    </location>
</feature>
<feature type="domain" description="SRCR" evidence="14">
    <location>
        <begin position="1911"/>
        <end position="2012"/>
    </location>
</feature>
<feature type="disulfide bond" evidence="12">
    <location>
        <begin position="611"/>
        <end position="675"/>
    </location>
</feature>
<gene>
    <name evidence="15" type="ORF">HOLleu_36604</name>
</gene>
<feature type="disulfide bond" evidence="12">
    <location>
        <begin position="285"/>
        <end position="346"/>
    </location>
</feature>
<feature type="domain" description="SRCR" evidence="14">
    <location>
        <begin position="695"/>
        <end position="802"/>
    </location>
</feature>
<feature type="disulfide bond" evidence="12">
    <location>
        <begin position="512"/>
        <end position="573"/>
    </location>
</feature>
<dbReference type="FunFam" id="3.10.250.10:FF:000006">
    <property type="entry name" value="neurotrypsin isoform X2"/>
    <property type="match status" value="4"/>
</dbReference>
<feature type="disulfide bond" evidence="12">
    <location>
        <begin position="839"/>
        <end position="903"/>
    </location>
</feature>
<dbReference type="SMART" id="SM00202">
    <property type="entry name" value="SR"/>
    <property type="match status" value="21"/>
</dbReference>
<sequence>MRLICLLLVAFACGASAQFQDGDVRLAGSDSAGEVEVYFNGQWGTVCDDNWDINDAQVVCLQLGFPSAREAIGSGDFGGNSDFPIYLDELECTGTEKRLTECVSDGIGRHNCFHFEDAVAVCNEDITNPTFRIVPRDFPWSGRIEVAWNDMGIEQLGSICAADFDLTDGRVACKQLGYYDVETIFNSFVTTPTTIMPLFEKIACTGTETDLMTCPKRATVSKTCDPLVFAGVTCVPDITSPAIRLVHGTTTKEGRVEVFWDVDGIEQSAGICATDFGIEEARVVCKQLGFIDAANTYGTTTSSPVTSLRLMEAITCTGTETTIFDCPFTNRINRNCPTTEYAAITCLTEPESLYNDGDVRLVGSTQINEGKVEVFFNGEWGTVCDDMWDILDAQVVCNQLGFPSAAQALSGPSNNFVSLSSPIHLDEVMCTGRETKISECPSNPVGVHNCFHLEDAAVICNVDIVSAPTLSLVPDGLPWAGQIEVTWNGMGIFQKGAICASDFDLVDARVACKELGYMDVEYVYKQSADVTTNILPLFEGIACTGDETSIADCPSTSLVNRNCENLEIAGVVCIPEIITPSIRLVDGDNDFSGKVEVVWQVEGIEQAGGICSTNFGFLEASVVCRQLGYNDVSGVFGRIDPDPLTSLILYEDITCTGTETEITQCQYTNLMNRNCPTDEYAGVICRLGVPEDGDIRLIGGETVASGLVEIYFNGEWGTVCDDEYDIYDAQVICHQLGYPSAQRAIPGDLFNSGPYGQGEPGQTIWLDDLQCIGNETRLSACPNRGIGSNNCFHNEDIAVICNTGITSSTVRLVGGTTPYEGRVEVLWVHNGIEQFGTICDDNWTIKEARVICRQLGHFDASAAYGQAHFGPGTGMILLDDMACTGTETDIVQCAHSYWMDTDCVNAEDASVVCIPEEPVYLAGKIKLTGGTTVSEGRVEIFYEEWGLICDNGWDIFDAQVVCHELGFPSAMRATLGSFFGPVTQEYWLSGVTCKGSETTLDSCINRGVGVHDCEPRVEQAGVICNTGVSEVEVRLVNGTTPLEGRLEVKYDGIFGPVCDDSFDLNAADVVCRQLGFFRAATVMFGSPFGKADGFILDDVVCSGTEDNLAKCAHDAWLSHNCEEDETVGIECIAEDLGYDMWDVRLVSDTVPSEGNVEVYLDRMWTSVCMTMTILEAQVVCKQLGFPSAQLVTPPGTFPFNEEKIVKMNVKCTGTETTIEQCNKTITGMVTECDIIPSTGIVCNTGIRNVPLRLVDGGIPSAGRLEVLYSGQFGTICDDYFTVDNANVACRQLGYAGAKLLAPEAHFGEGTGPILMDNVRCIGTETNLAQCAHLAWGTHNCNHREDVGVVCYKDYETIDIQLTGGFVRENEGLVVVTVGGTSGYICGDSFDKRDGDVICRTMGYTKAVTALKKPSNFTATILTNLECNGKETSVLDCDHSDWFDKTCTTDTIAFVTCKLPEEGDLRLKDGATFLRGRVEVYHDSEWGTVCDDGFGTQDARVVCTELGLGAPVTYKTWPFGSVPFETRIWLDDVQCTADDIKLIDCSRNEFGINDCSSIENVGVICTEEAPVKARLIDGPFDGMGTISLTSDKGESYLLCSSMFTMPNAMVLCSQMGYRGAAQIFSGNYFGTREGTALMMDFSCTGTEMTVAACSGFDINLEKICPVKEATSLVCLEDEPFQIRLTGGPTPAEGRVEIKYGGKFGTVCDDTFTLESAKVVCQTLGYRFAESFRNAQNDFTYDADMPIWMDNVACRGTESAIELCLHNGFGETNCFHNEDVVVKCTDIDPTTPDGTTIPDGTFRLVNTTVLQDGLFIAGRLEAYFGTWGTICDDSWSINEANMVCKQLGFSKAVTAYTAAAFGEGRGTIWIDNLSCPPGSTVLKNCTYTLNMNDCRHTEDVAVACIMKEFDFPVRLVDGEWIDGEGRVEVEINGQWGTVCDDNWDKLDATVVCTKLGFPGATSAVVASQFGPGTGPIFFSDVDCTANDTTLAQCSHSGLNTTTCTHAEDVGVVCSTDKKVNVTLKDGLSPRDGRIELGIAGTNRSVCFDDFGENEANVICRQLGYVSYGAIESTPARNGVPIYSTKLKCSGLEMDAGDCRLEFLNTIRCQDELIAKIICRPWQDGDIRLVNGHMALQGRVEYFNGEWGTVCDDKWDIQDANVVCRQLGFSKAVRAVSYATYGEGTGPIWLDEVNCRGGEKNIRSCQRNAIGDHNCVHSEDAGVICEMSVRLVGGTTPREGRVEIRYNEEWGTVCSDGFDMLAADVVCRQVGFTRALDVTLFEPGRGAIILDEVSCTGNERQLAMCQHDGFGVHDCTHVHDIGVTCE</sequence>
<feature type="disulfide bond" evidence="12">
    <location>
        <begin position="543"/>
        <end position="553"/>
    </location>
</feature>
<evidence type="ECO:0000256" key="7">
    <source>
        <dbReference type="ARBA" id="ARBA00022989"/>
    </source>
</evidence>
<feature type="disulfide bond" evidence="12">
    <location>
        <begin position="1289"/>
        <end position="1350"/>
    </location>
</feature>
<evidence type="ECO:0000256" key="2">
    <source>
        <dbReference type="ARBA" id="ARBA00004613"/>
    </source>
</evidence>
<feature type="domain" description="SRCR" evidence="14">
    <location>
        <begin position="1359"/>
        <end position="1457"/>
    </location>
</feature>
<evidence type="ECO:0000256" key="13">
    <source>
        <dbReference type="SAM" id="SignalP"/>
    </source>
</evidence>
<feature type="disulfide bond" evidence="12">
    <location>
        <begin position="1211"/>
        <end position="1221"/>
    </location>
</feature>
<dbReference type="PROSITE" id="PS00420">
    <property type="entry name" value="SRCR_1"/>
    <property type="match status" value="3"/>
</dbReference>
<feature type="signal peptide" evidence="13">
    <location>
        <begin position="1"/>
        <end position="17"/>
    </location>
</feature>
<feature type="domain" description="SRCR" evidence="14">
    <location>
        <begin position="582"/>
        <end position="686"/>
    </location>
</feature>
<keyword evidence="11" id="KW-0325">Glycoprotein</keyword>
<evidence type="ECO:0000256" key="9">
    <source>
        <dbReference type="ARBA" id="ARBA00023157"/>
    </source>
</evidence>
<keyword evidence="8" id="KW-0472">Membrane</keyword>
<feature type="disulfide bond" evidence="12">
    <location>
        <begin position="2192"/>
        <end position="2202"/>
    </location>
</feature>
<keyword evidence="7" id="KW-1133">Transmembrane helix</keyword>
<feature type="domain" description="SRCR" evidence="14">
    <location>
        <begin position="1572"/>
        <end position="1674"/>
    </location>
</feature>
<feature type="domain" description="SRCR" evidence="14">
    <location>
        <begin position="2124"/>
        <end position="2223"/>
    </location>
</feature>
<feature type="domain" description="SRCR" evidence="14">
    <location>
        <begin position="1464"/>
        <end position="1565"/>
    </location>
</feature>
<feature type="domain" description="SRCR" evidence="14">
    <location>
        <begin position="925"/>
        <end position="1025"/>
    </location>
</feature>
<evidence type="ECO:0000256" key="12">
    <source>
        <dbReference type="PROSITE-ProRule" id="PRU00196"/>
    </source>
</evidence>
<keyword evidence="4" id="KW-0812">Transmembrane</keyword>
<feature type="domain" description="SRCR" evidence="14">
    <location>
        <begin position="24"/>
        <end position="123"/>
    </location>
</feature>
<feature type="domain" description="SRCR" evidence="14">
    <location>
        <begin position="2226"/>
        <end position="2323"/>
    </location>
</feature>
<dbReference type="FunFam" id="3.10.250.10:FF:000007">
    <property type="entry name" value="Soluble scavenger receptor cysteine-rich domain-containing protein SSC5D"/>
    <property type="match status" value="1"/>
</dbReference>
<feature type="disulfide bond" evidence="12">
    <location>
        <begin position="430"/>
        <end position="440"/>
    </location>
</feature>